<protein>
    <submittedName>
        <fullName evidence="2">Uncharacterized protein</fullName>
    </submittedName>
</protein>
<feature type="compositionally biased region" description="Basic and acidic residues" evidence="1">
    <location>
        <begin position="26"/>
        <end position="44"/>
    </location>
</feature>
<feature type="region of interest" description="Disordered" evidence="1">
    <location>
        <begin position="1"/>
        <end position="44"/>
    </location>
</feature>
<gene>
    <name evidence="2" type="ORF">SAMN05216252_102265</name>
</gene>
<keyword evidence="3" id="KW-1185">Reference proteome</keyword>
<evidence type="ECO:0000256" key="1">
    <source>
        <dbReference type="SAM" id="MobiDB-lite"/>
    </source>
</evidence>
<reference evidence="2 3" key="1">
    <citation type="submission" date="2017-06" db="EMBL/GenBank/DDBJ databases">
        <authorList>
            <person name="Kim H.J."/>
            <person name="Triplett B.A."/>
        </authorList>
    </citation>
    <scope>NUCLEOTIDE SEQUENCE [LARGE SCALE GENOMIC DNA]</scope>
    <source>
        <strain evidence="2 3">CGMCC 4.1858</strain>
    </source>
</reference>
<dbReference type="AlphaFoldDB" id="A0A239AZ01"/>
<evidence type="ECO:0000313" key="3">
    <source>
        <dbReference type="Proteomes" id="UP000198280"/>
    </source>
</evidence>
<proteinExistence type="predicted"/>
<feature type="compositionally biased region" description="Acidic residues" evidence="1">
    <location>
        <begin position="12"/>
        <end position="25"/>
    </location>
</feature>
<accession>A0A239AZ01</accession>
<feature type="compositionally biased region" description="Low complexity" evidence="1">
    <location>
        <begin position="1"/>
        <end position="11"/>
    </location>
</feature>
<dbReference type="EMBL" id="FZOF01000002">
    <property type="protein sequence ID" value="SNS00790.1"/>
    <property type="molecule type" value="Genomic_DNA"/>
</dbReference>
<dbReference type="Proteomes" id="UP000198280">
    <property type="component" value="Unassembled WGS sequence"/>
</dbReference>
<dbReference type="RefSeq" id="WP_265737386.1">
    <property type="nucleotide sequence ID" value="NZ_FZOF01000002.1"/>
</dbReference>
<sequence length="44" mass="4842">MSETAPESGSTVEEEPEVVTTEEVEEPKVKGDDTTVKPDNWHTP</sequence>
<organism evidence="2 3">
    <name type="scientific">Actinacidiphila glaucinigra</name>
    <dbReference type="NCBI Taxonomy" id="235986"/>
    <lineage>
        <taxon>Bacteria</taxon>
        <taxon>Bacillati</taxon>
        <taxon>Actinomycetota</taxon>
        <taxon>Actinomycetes</taxon>
        <taxon>Kitasatosporales</taxon>
        <taxon>Streptomycetaceae</taxon>
        <taxon>Actinacidiphila</taxon>
    </lineage>
</organism>
<evidence type="ECO:0000313" key="2">
    <source>
        <dbReference type="EMBL" id="SNS00790.1"/>
    </source>
</evidence>
<name>A0A239AZ01_9ACTN</name>